<dbReference type="InterPro" id="IPR004038">
    <property type="entry name" value="Ribosomal_eL8/eL30/eS12/Gad45"/>
</dbReference>
<accession>A0A1A6FUS5</accession>
<evidence type="ECO:0000259" key="3">
    <source>
        <dbReference type="Pfam" id="PF01248"/>
    </source>
</evidence>
<protein>
    <recommendedName>
        <fullName evidence="3">Ribosomal protein eL8/eL30/eS12/Gadd45 domain-containing protein</fullName>
    </recommendedName>
</protein>
<dbReference type="AlphaFoldDB" id="A0A1A6FUS5"/>
<dbReference type="PANTHER" id="PTHR11843">
    <property type="entry name" value="40S RIBOSOMAL PROTEIN S12"/>
    <property type="match status" value="1"/>
</dbReference>
<dbReference type="Proteomes" id="UP000092124">
    <property type="component" value="Unassembled WGS sequence"/>
</dbReference>
<organism evidence="4 5">
    <name type="scientific">Neotoma lepida</name>
    <name type="common">Desert woodrat</name>
    <dbReference type="NCBI Taxonomy" id="56216"/>
    <lineage>
        <taxon>Eukaryota</taxon>
        <taxon>Metazoa</taxon>
        <taxon>Chordata</taxon>
        <taxon>Craniata</taxon>
        <taxon>Vertebrata</taxon>
        <taxon>Euteleostomi</taxon>
        <taxon>Mammalia</taxon>
        <taxon>Eutheria</taxon>
        <taxon>Euarchontoglires</taxon>
        <taxon>Glires</taxon>
        <taxon>Rodentia</taxon>
        <taxon>Myomorpha</taxon>
        <taxon>Muroidea</taxon>
        <taxon>Cricetidae</taxon>
        <taxon>Neotominae</taxon>
        <taxon>Neotoma</taxon>
    </lineage>
</organism>
<keyword evidence="2" id="KW-0687">Ribonucleoprotein</keyword>
<dbReference type="EMBL" id="LZPO01117019">
    <property type="protein sequence ID" value="OBS57711.1"/>
    <property type="molecule type" value="Genomic_DNA"/>
</dbReference>
<dbReference type="OrthoDB" id="10249311at2759"/>
<sequence>MDANTTLQEVLKTTLIHDGLAWHGIYEAAKALDKCQALLCVLVCNCDESVYVKLVKALCAEHQINLIDDKKLGGWVARKLRKLSERGSLIKCVMVKDYGKEDQAKDVMEEYFKCKK</sequence>
<dbReference type="GO" id="GO:1990904">
    <property type="term" value="C:ribonucleoprotein complex"/>
    <property type="evidence" value="ECO:0007669"/>
    <property type="project" value="UniProtKB-KW"/>
</dbReference>
<evidence type="ECO:0000313" key="4">
    <source>
        <dbReference type="EMBL" id="OBS57711.1"/>
    </source>
</evidence>
<dbReference type="Pfam" id="PF01248">
    <property type="entry name" value="Ribosomal_L7Ae"/>
    <property type="match status" value="1"/>
</dbReference>
<reference evidence="4 5" key="1">
    <citation type="submission" date="2016-06" db="EMBL/GenBank/DDBJ databases">
        <title>The Draft Genome Sequence and Annotation of the Desert Woodrat Neotoma lepida.</title>
        <authorList>
            <person name="Campbell M."/>
            <person name="Oakeson K.F."/>
            <person name="Yandell M."/>
            <person name="Halpert J.R."/>
            <person name="Dearing D."/>
        </authorList>
    </citation>
    <scope>NUCLEOTIDE SEQUENCE [LARGE SCALE GENOMIC DNA]</scope>
    <source>
        <strain evidence="4">417</strain>
        <tissue evidence="4">Liver</tissue>
    </source>
</reference>
<name>A0A1A6FUS5_NEOLE</name>
<gene>
    <name evidence="4" type="ORF">A6R68_11162</name>
</gene>
<keyword evidence="5" id="KW-1185">Reference proteome</keyword>
<proteinExistence type="predicted"/>
<dbReference type="InterPro" id="IPR029064">
    <property type="entry name" value="Ribosomal_eL30-like_sf"/>
</dbReference>
<dbReference type="GO" id="GO:0005840">
    <property type="term" value="C:ribosome"/>
    <property type="evidence" value="ECO:0007669"/>
    <property type="project" value="UniProtKB-KW"/>
</dbReference>
<dbReference type="SUPFAM" id="SSF55315">
    <property type="entry name" value="L30e-like"/>
    <property type="match status" value="1"/>
</dbReference>
<keyword evidence="1" id="KW-0689">Ribosomal protein</keyword>
<evidence type="ECO:0000256" key="2">
    <source>
        <dbReference type="ARBA" id="ARBA00023274"/>
    </source>
</evidence>
<dbReference type="Gene3D" id="3.30.1330.30">
    <property type="match status" value="1"/>
</dbReference>
<evidence type="ECO:0000256" key="1">
    <source>
        <dbReference type="ARBA" id="ARBA00022980"/>
    </source>
</evidence>
<feature type="domain" description="Ribosomal protein eL8/eL30/eS12/Gadd45" evidence="3">
    <location>
        <begin position="6"/>
        <end position="81"/>
    </location>
</feature>
<evidence type="ECO:0000313" key="5">
    <source>
        <dbReference type="Proteomes" id="UP000092124"/>
    </source>
</evidence>
<comment type="caution">
    <text evidence="4">The sequence shown here is derived from an EMBL/GenBank/DDBJ whole genome shotgun (WGS) entry which is preliminary data.</text>
</comment>
<dbReference type="STRING" id="56216.A0A1A6FUS5"/>